<evidence type="ECO:0000256" key="7">
    <source>
        <dbReference type="ARBA" id="ARBA00023157"/>
    </source>
</evidence>
<dbReference type="Gene3D" id="3.20.70.20">
    <property type="match status" value="3"/>
</dbReference>
<dbReference type="GO" id="GO:0008998">
    <property type="term" value="F:ribonucleoside-triphosphate reductase (thioredoxin) activity"/>
    <property type="evidence" value="ECO:0007669"/>
    <property type="project" value="UniProtKB-EC"/>
</dbReference>
<reference evidence="13 14" key="1">
    <citation type="submission" date="2018-06" db="EMBL/GenBank/DDBJ databases">
        <authorList>
            <person name="Moussa A."/>
            <person name="Couoh J.M."/>
            <person name="Harbem L."/>
            <person name="Okocha J.C."/>
            <person name="Taylor D."/>
            <person name="Teutsch A.B."/>
            <person name="Smith B.R."/>
            <person name="Suri N."/>
            <person name="Layton S.R."/>
            <person name="Kim T."/>
            <person name="Hughes L.E."/>
            <person name="Garlena R.A."/>
            <person name="Russell D.A."/>
            <person name="Pope W.H."/>
            <person name="Jacobs-Sera D."/>
            <person name="Hatfull G.F."/>
        </authorList>
    </citation>
    <scope>NUCLEOTIDE SEQUENCE [LARGE SCALE GENOMIC DNA]</scope>
</reference>
<evidence type="ECO:0000313" key="14">
    <source>
        <dbReference type="Proteomes" id="UP000259354"/>
    </source>
</evidence>
<name>A0A345GT69_9CAUD</name>
<evidence type="ECO:0000256" key="4">
    <source>
        <dbReference type="ARBA" id="ARBA00022628"/>
    </source>
</evidence>
<dbReference type="InterPro" id="IPR040763">
    <property type="entry name" value="RNR_alpha_hel"/>
</dbReference>
<dbReference type="SUPFAM" id="SSF51998">
    <property type="entry name" value="PFL-like glycyl radical enzymes"/>
    <property type="match status" value="1"/>
</dbReference>
<evidence type="ECO:0000256" key="5">
    <source>
        <dbReference type="ARBA" id="ARBA00022705"/>
    </source>
</evidence>
<dbReference type="GO" id="GO:0031419">
    <property type="term" value="F:cobalamin binding"/>
    <property type="evidence" value="ECO:0007669"/>
    <property type="project" value="UniProtKB-KW"/>
</dbReference>
<evidence type="ECO:0000256" key="1">
    <source>
        <dbReference type="ARBA" id="ARBA00001922"/>
    </source>
</evidence>
<comment type="catalytic activity">
    <reaction evidence="10">
        <text>a 2'-deoxyribonucleoside 5'-triphosphate + [thioredoxin]-disulfide + H2O = a ribonucleoside 5'-triphosphate + [thioredoxin]-dithiol</text>
        <dbReference type="Rhea" id="RHEA:12701"/>
        <dbReference type="Rhea" id="RHEA-COMP:10698"/>
        <dbReference type="Rhea" id="RHEA-COMP:10700"/>
        <dbReference type="ChEBI" id="CHEBI:15377"/>
        <dbReference type="ChEBI" id="CHEBI:29950"/>
        <dbReference type="ChEBI" id="CHEBI:50058"/>
        <dbReference type="ChEBI" id="CHEBI:61557"/>
        <dbReference type="ChEBI" id="CHEBI:61560"/>
        <dbReference type="EC" id="1.17.4.2"/>
    </reaction>
</comment>
<evidence type="ECO:0000259" key="11">
    <source>
        <dbReference type="Pfam" id="PF17975"/>
    </source>
</evidence>
<organism evidence="13 14">
    <name type="scientific">Streptomyces phage Annadreamy</name>
    <dbReference type="NCBI Taxonomy" id="2250335"/>
    <lineage>
        <taxon>Viruses</taxon>
        <taxon>Duplodnaviria</taxon>
        <taxon>Heunggongvirae</taxon>
        <taxon>Uroviricota</taxon>
        <taxon>Caudoviricetes</taxon>
        <taxon>Stanwilliamsviridae</taxon>
        <taxon>Loccivirinae</taxon>
        <taxon>Annadreamyvirus</taxon>
        <taxon>Annadreamyvirus annadreamy</taxon>
    </lineage>
</organism>
<accession>A0A345GT69</accession>
<dbReference type="GeneID" id="55609163"/>
<keyword evidence="9" id="KW-0170">Cobalt</keyword>
<evidence type="ECO:0000256" key="6">
    <source>
        <dbReference type="ARBA" id="ARBA00023002"/>
    </source>
</evidence>
<evidence type="ECO:0000313" key="13">
    <source>
        <dbReference type="EMBL" id="AXG66141.1"/>
    </source>
</evidence>
<keyword evidence="14" id="KW-1185">Reference proteome</keyword>
<dbReference type="GO" id="GO:0004748">
    <property type="term" value="F:ribonucleoside-diphosphate reductase activity, thioredoxin disulfide as acceptor"/>
    <property type="evidence" value="ECO:0007669"/>
    <property type="project" value="TreeGrafter"/>
</dbReference>
<comment type="similarity">
    <text evidence="2">Belongs to the class II ribonucleoside-triphosphate reductase family.</text>
</comment>
<keyword evidence="5" id="KW-0235">DNA replication</keyword>
<keyword evidence="8" id="KW-0676">Redox-active center</keyword>
<gene>
    <name evidence="13" type="primary">20</name>
    <name evidence="13" type="ORF">SEA_ANNADREAMY_20</name>
</gene>
<evidence type="ECO:0000256" key="10">
    <source>
        <dbReference type="ARBA" id="ARBA00048987"/>
    </source>
</evidence>
<dbReference type="InterPro" id="IPR050862">
    <property type="entry name" value="RdRp_reductase_class-2"/>
</dbReference>
<keyword evidence="4" id="KW-0846">Cobalamin</keyword>
<comment type="cofactor">
    <cofactor evidence="1">
        <name>adenosylcob(III)alamin</name>
        <dbReference type="ChEBI" id="CHEBI:18408"/>
    </cofactor>
</comment>
<protein>
    <recommendedName>
        <fullName evidence="3">ribonucleoside-triphosphate reductase (thioredoxin)</fullName>
        <ecNumber evidence="3">1.17.4.2</ecNumber>
    </recommendedName>
</protein>
<dbReference type="Pfam" id="PF17975">
    <property type="entry name" value="RNR_Alpha"/>
    <property type="match status" value="1"/>
</dbReference>
<feature type="domain" description="B12-dependent ribonucleotide reductase insertion" evidence="12">
    <location>
        <begin position="148"/>
        <end position="206"/>
    </location>
</feature>
<dbReference type="RefSeq" id="YP_009838986.1">
    <property type="nucleotide sequence ID" value="NC_048719.1"/>
</dbReference>
<feature type="domain" description="Ribonucleotide reductase alpha-helical" evidence="11">
    <location>
        <begin position="16"/>
        <end position="52"/>
    </location>
</feature>
<evidence type="ECO:0000259" key="12">
    <source>
        <dbReference type="Pfam" id="PF21995"/>
    </source>
</evidence>
<dbReference type="Proteomes" id="UP000259354">
    <property type="component" value="Segment"/>
</dbReference>
<evidence type="ECO:0000256" key="3">
    <source>
        <dbReference type="ARBA" id="ARBA00012275"/>
    </source>
</evidence>
<dbReference type="EMBL" id="MH536811">
    <property type="protein sequence ID" value="AXG66141.1"/>
    <property type="molecule type" value="Genomic_DNA"/>
</dbReference>
<evidence type="ECO:0000256" key="8">
    <source>
        <dbReference type="ARBA" id="ARBA00023284"/>
    </source>
</evidence>
<dbReference type="KEGG" id="vg:55609163"/>
<evidence type="ECO:0000256" key="2">
    <source>
        <dbReference type="ARBA" id="ARBA00005654"/>
    </source>
</evidence>
<dbReference type="Pfam" id="PF21995">
    <property type="entry name" value="RNR-II_ins_dom"/>
    <property type="match status" value="1"/>
</dbReference>
<dbReference type="PANTHER" id="PTHR43371">
    <property type="entry name" value="VITAMIN B12-DEPENDENT RIBONUCLEOTIDE REDUCTASE"/>
    <property type="match status" value="1"/>
</dbReference>
<dbReference type="PANTHER" id="PTHR43371:SF1">
    <property type="entry name" value="RIBONUCLEOSIDE-DIPHOSPHATE REDUCTASE"/>
    <property type="match status" value="1"/>
</dbReference>
<keyword evidence="7" id="KW-1015">Disulfide bond</keyword>
<dbReference type="InterPro" id="IPR054158">
    <property type="entry name" value="RNR-II_ins_dom"/>
</dbReference>
<evidence type="ECO:0000256" key="9">
    <source>
        <dbReference type="ARBA" id="ARBA00023285"/>
    </source>
</evidence>
<sequence>MDFIDATGRISDPYRNFIHLSRYSRWLEDEGRRETWVETVNRYMDFMLNHLKKNNGYEPPKEHINLVHNFIMNHMALPSMRALMTAGPALERNNIAGYNCSYVVVDNPVAFDEILYILMNGTGVGFSAEERYVSQLPVIPQLHDSENTIVVEDSKEGWAHAYHDLVAGLYNGVIQKWDVSKVRPAGARLKTFGGRASGPAPLVELFEFTVSTFLKAQGRKLTDLEAHDIVCEIASVVVVGGVRRSALISLGDLGSEGHRTAKSGAWWEKNGQRALANNSAVFDSKPSREVFDNEWQALIDSGSGERGIFNREASRKQAAKFGRRDHDVDYGTNPCSEIILRPNQFCNLSTVVVEADDDYITLAAKVRAATILGTWQSTLTNFKYLRPLWKQNTEQERLLGVSMTGPFGNKLLNGTVSFRKTEDVLVALRFEAVKTNQIVADEIGIPRSAAITCVKPEGTTSQLTLTSSGLHAWHNDEYIRTVRGDRKDPLSQFLIDSGFPYEPDVMNPENTVVFSFPIKAPEGAITRQELDAKRHLDLWMLYQRAWCEHKPSVTIYVKPEEWDEVGDWVYDNFDEVSGISFLPHSEHTYQQAPYQDISKEEYLEWVERMPKDVDWDMLSSYEIEDTTTGTQELACTAGACDVVDISK</sequence>
<dbReference type="EC" id="1.17.4.2" evidence="3"/>
<keyword evidence="6" id="KW-0560">Oxidoreductase</keyword>
<proteinExistence type="inferred from homology"/>
<dbReference type="GO" id="GO:0006260">
    <property type="term" value="P:DNA replication"/>
    <property type="evidence" value="ECO:0007669"/>
    <property type="project" value="UniProtKB-KW"/>
</dbReference>